<dbReference type="RefSeq" id="WP_049966649.1">
    <property type="nucleotide sequence ID" value="NZ_CP101873.1"/>
</dbReference>
<dbReference type="InterPro" id="IPR047676">
    <property type="entry name" value="FxLYD_dom"/>
</dbReference>
<evidence type="ECO:0000313" key="3">
    <source>
        <dbReference type="EMBL" id="WMT08031.1"/>
    </source>
</evidence>
<organism evidence="3 4">
    <name type="scientific">Natrinema thermotolerans</name>
    <dbReference type="NCBI Taxonomy" id="121872"/>
    <lineage>
        <taxon>Archaea</taxon>
        <taxon>Methanobacteriati</taxon>
        <taxon>Methanobacteriota</taxon>
        <taxon>Stenosarchaea group</taxon>
        <taxon>Halobacteria</taxon>
        <taxon>Halobacteriales</taxon>
        <taxon>Natrialbaceae</taxon>
        <taxon>Natrinema</taxon>
    </lineage>
</organism>
<dbReference type="GeneID" id="39864491"/>
<dbReference type="GeneID" id="84216683"/>
<evidence type="ECO:0000256" key="1">
    <source>
        <dbReference type="SAM" id="MobiDB-lite"/>
    </source>
</evidence>
<gene>
    <name evidence="2" type="ORF">NP511_18690</name>
    <name evidence="3" type="ORF">NP511_22050</name>
</gene>
<name>A0AAF0PBE9_9EURY</name>
<proteinExistence type="predicted"/>
<feature type="compositionally biased region" description="Low complexity" evidence="1">
    <location>
        <begin position="22"/>
        <end position="45"/>
    </location>
</feature>
<dbReference type="PROSITE" id="PS51257">
    <property type="entry name" value="PROKAR_LIPOPROTEIN"/>
    <property type="match status" value="1"/>
</dbReference>
<dbReference type="EMBL" id="CP101873">
    <property type="protein sequence ID" value="WMT07399.1"/>
    <property type="molecule type" value="Genomic_DNA"/>
</dbReference>
<dbReference type="AlphaFoldDB" id="A0AAF0PBE9"/>
<sequence>MQRRDLLLGGGVALSATIAGCSSDGTDSSDGESGNGNSSDDGAGSDWERTELLTEGSDLGLRGSGRLTKEQEDIGWEIEDAYVDAYVDNEGSGPSGTATVRCTWYDESGGTIGTDTTEIATIAAGETWKARVYHHGTDPGAVEGFDLEVVDETPAEPVNLDVGGMTVANVDRYFDETGVRYTAGFTNERDEPIESVYAVLKLYEDEFLLNTEVGHLEDFPAGETKSGYPFDWKDRRADAVNDREFLFADGVPSAEEA</sequence>
<dbReference type="EMBL" id="CP101873">
    <property type="protein sequence ID" value="WMT08031.1"/>
    <property type="molecule type" value="Genomic_DNA"/>
</dbReference>
<evidence type="ECO:0000313" key="4">
    <source>
        <dbReference type="Proteomes" id="UP001224926"/>
    </source>
</evidence>
<accession>A0AAF0PBE9</accession>
<dbReference type="Proteomes" id="UP001224926">
    <property type="component" value="Chromosome"/>
</dbReference>
<dbReference type="NCBIfam" id="NF038353">
    <property type="entry name" value="FxLYD_dom"/>
    <property type="match status" value="1"/>
</dbReference>
<feature type="region of interest" description="Disordered" evidence="1">
    <location>
        <begin position="19"/>
        <end position="48"/>
    </location>
</feature>
<reference evidence="3 4" key="1">
    <citation type="submission" date="2022-07" db="EMBL/GenBank/DDBJ databases">
        <title>Two temperate virus in Haloterrigena jeotgali A29.</title>
        <authorList>
            <person name="Deng X."/>
        </authorList>
    </citation>
    <scope>NUCLEOTIDE SEQUENCE [LARGE SCALE GENOMIC DNA]</scope>
    <source>
        <strain evidence="3 4">A29</strain>
    </source>
</reference>
<evidence type="ECO:0000313" key="2">
    <source>
        <dbReference type="EMBL" id="WMT07399.1"/>
    </source>
</evidence>
<protein>
    <submittedName>
        <fullName evidence="3">FxLYD domain-containing protein</fullName>
    </submittedName>
</protein>
<keyword evidence="4" id="KW-1185">Reference proteome</keyword>